<protein>
    <submittedName>
        <fullName evidence="1">Uncharacterized protein</fullName>
    </submittedName>
</protein>
<reference evidence="1 2" key="1">
    <citation type="journal article" date="2017" name="Environ. Microbiol.">
        <title>Decay of the glycolytic pathway and adaptation to intranuclear parasitism within Enterocytozoonidae microsporidia.</title>
        <authorList>
            <person name="Wiredu Boakye D."/>
            <person name="Jaroenlak P."/>
            <person name="Prachumwat A."/>
            <person name="Williams T.A."/>
            <person name="Bateman K.S."/>
            <person name="Itsathitphaisarn O."/>
            <person name="Sritunyalucksana K."/>
            <person name="Paszkiewicz K.H."/>
            <person name="Moore K.A."/>
            <person name="Stentiford G.D."/>
            <person name="Williams B.A."/>
        </authorList>
    </citation>
    <scope>NUCLEOTIDE SEQUENCE [LARGE SCALE GENOMIC DNA]</scope>
    <source>
        <strain evidence="1 2">TH1</strain>
    </source>
</reference>
<proteinExistence type="predicted"/>
<dbReference type="EMBL" id="MNPJ01000011">
    <property type="protein sequence ID" value="OQS55328.1"/>
    <property type="molecule type" value="Genomic_DNA"/>
</dbReference>
<evidence type="ECO:0000313" key="1">
    <source>
        <dbReference type="EMBL" id="OQS55328.1"/>
    </source>
</evidence>
<accession>A0A1W0E7W6</accession>
<evidence type="ECO:0000313" key="2">
    <source>
        <dbReference type="Proteomes" id="UP000192758"/>
    </source>
</evidence>
<dbReference type="VEuPathDB" id="MicrosporidiaDB:EHP00_790"/>
<gene>
    <name evidence="1" type="ORF">EHP00_790</name>
</gene>
<organism evidence="1 2">
    <name type="scientific">Ecytonucleospora hepatopenaei</name>
    <dbReference type="NCBI Taxonomy" id="646526"/>
    <lineage>
        <taxon>Eukaryota</taxon>
        <taxon>Fungi</taxon>
        <taxon>Fungi incertae sedis</taxon>
        <taxon>Microsporidia</taxon>
        <taxon>Enterocytozoonidae</taxon>
        <taxon>Ecytonucleospora</taxon>
    </lineage>
</organism>
<dbReference type="Proteomes" id="UP000192758">
    <property type="component" value="Unassembled WGS sequence"/>
</dbReference>
<comment type="caution">
    <text evidence="1">The sequence shown here is derived from an EMBL/GenBank/DDBJ whole genome shotgun (WGS) entry which is preliminary data.</text>
</comment>
<dbReference type="AlphaFoldDB" id="A0A1W0E7W6"/>
<keyword evidence="2" id="KW-1185">Reference proteome</keyword>
<sequence length="310" mass="36907">MSCLFKEYKDTPGLYNIIDKYLNAAFPNIGKSQNYKQEILSFFKFKYQPNVHAFCLGVKAWLSTIRCKLKQSSLMFLPTKHKEKADFDHIVYLKIGKINLKPVKQETLKYKYNLSKNYFNTLIYNVTLLILLADSVHKLSVENYTKEDKYSKFEMFFVDYLLHHLISHILECILTYECFDNIIIREFSFFTTIFSLDFSLYNEFLKFKESFAANDLELGLINYFPFETNLSDKKEINDIYNNWNKHNKFRFKHKVFSRKTLNSFFAENTFLNISLPKESLDMFKTNLRAEFDRKKEGLKVCCLTCSKEKV</sequence>
<name>A0A1W0E7W6_9MICR</name>